<feature type="coiled-coil region" evidence="2">
    <location>
        <begin position="959"/>
        <end position="1078"/>
    </location>
</feature>
<reference evidence="4" key="1">
    <citation type="submission" date="2021-02" db="EMBL/GenBank/DDBJ databases">
        <authorList>
            <person name="Dougan E. K."/>
            <person name="Rhodes N."/>
            <person name="Thang M."/>
            <person name="Chan C."/>
        </authorList>
    </citation>
    <scope>NUCLEOTIDE SEQUENCE</scope>
</reference>
<dbReference type="EMBL" id="CAJNNW010026452">
    <property type="protein sequence ID" value="CAE8685492.1"/>
    <property type="molecule type" value="Genomic_DNA"/>
</dbReference>
<feature type="compositionally biased region" description="Low complexity" evidence="3">
    <location>
        <begin position="887"/>
        <end position="898"/>
    </location>
</feature>
<dbReference type="Proteomes" id="UP000626109">
    <property type="component" value="Unassembled WGS sequence"/>
</dbReference>
<accession>A0A813JN40</accession>
<feature type="coiled-coil region" evidence="2">
    <location>
        <begin position="1153"/>
        <end position="1217"/>
    </location>
</feature>
<keyword evidence="2" id="KW-0175">Coiled coil</keyword>
<feature type="region of interest" description="Disordered" evidence="3">
    <location>
        <begin position="885"/>
        <end position="910"/>
    </location>
</feature>
<dbReference type="PANTHER" id="PTHR16127">
    <property type="entry name" value="TAXILIN"/>
    <property type="match status" value="1"/>
</dbReference>
<organism evidence="4 5">
    <name type="scientific">Polarella glacialis</name>
    <name type="common">Dinoflagellate</name>
    <dbReference type="NCBI Taxonomy" id="89957"/>
    <lineage>
        <taxon>Eukaryota</taxon>
        <taxon>Sar</taxon>
        <taxon>Alveolata</taxon>
        <taxon>Dinophyceae</taxon>
        <taxon>Suessiales</taxon>
        <taxon>Suessiaceae</taxon>
        <taxon>Polarella</taxon>
    </lineage>
</organism>
<evidence type="ECO:0000256" key="1">
    <source>
        <dbReference type="ARBA" id="ARBA00009550"/>
    </source>
</evidence>
<gene>
    <name evidence="4" type="ORF">PGLA2088_LOCUS24491</name>
</gene>
<comment type="similarity">
    <text evidence="1">Belongs to the taxilin family.</text>
</comment>
<protein>
    <submittedName>
        <fullName evidence="4">Uncharacterized protein</fullName>
    </submittedName>
</protein>
<dbReference type="AlphaFoldDB" id="A0A813JN40"/>
<evidence type="ECO:0000256" key="3">
    <source>
        <dbReference type="SAM" id="MobiDB-lite"/>
    </source>
</evidence>
<sequence length="1221" mass="132983">MGQRSSTHSKLTTSTGQQAASTELYQAGARAAALLQVGRFSEAQAALARCLRAFEGHSLSKDDLPVLRSVALPALGVLPRLVAQPGLQASLAFVVSGLVASVAMKCDGNASLTRRYADLLEDSGRLMATAWQPRGALVSQTADNNRFLLRLCAIMSEQEVGSALQLRSFWAELAARCLETSTSDFWSSQFFSSNLQAVLAAFVHAPPASSTRLARPLLRLCYRGSWALPTAMLLERVLLFQEAWSSHMLKGSSLKGSELQATLEQSWITASLELVGAQDVMALTPAASLAAYFLSRAAEAGHRRGESSDKARLDRLTAGLRVAVAAGHGDGLLRSSVLASALQPLAPGASASPEALSAWFAAAAATLRDTALGFLLPANLLERPLHELEAHRASAVCRVLLPRATSALAYCLSWLEARAQLEMLSLPLEAWALDFSRRRTGSFSQEQPLIQWFCSSAFLALAALVREADLSAISPSALLYLLRAMSCLDVFRDDTQEYRALCLSVVEQGSEDGNFIQALLWTLLELFQPFGAESANNEASSQTSALGAASRLHFWLGALANPRVIDAPDFFPAAWPVVVACAGGVRRALGRGRGGLAPRELTSVAARANALAAVSLSRAGTAGREEQVRDFVSSALDGVSESPEGTGKVVAAARHALLGAIEAIATDVARRSTDGADPSRQEAAELQRWLLATLGRYALDALLPGPPLGTWGSQEETAADGQSEGRGAAVEAGEAFFAMLCSAARHVDVSILPELLYSEAHMADLLRAHPPLRELWLRHLVSRFPEAARELLAPHLRRTDGGCNSERRCFGNCATRAKNAKRANKSPKACWPIESMRSLQRKPGSLANQRKERAKEEALLPEVLLEDGEDAIAAAIAACEEVGGSAGASQSSRSGSRLRACDDPTMAAPKPSRADWAAEMKEIQALVEDPSIAVEEKIRVLHEALVQRVEDTRGYDETKALALQRLDDLSKECERNQEEVKRTFAFKAKLEACCREQQQHKASLSQENQRIAEEERSRHTELKDKFEQAIKDVQEKMDAELEVRQHFLRENDDLRGKLQKFNETYEAQETQLAEQRETRSKEMEVATQRLKEHEAMCSASKANAGMLEKQNEVLRKSQTVLRDELQAILVKFDDFSKAVTGSNQRHSECKLEIDTLQTEMLELETSNAALKSDPQLLQLTADHQVAQKQKTALEGLCENLQKENKKLQDQIKQKRRDAGNS</sequence>
<evidence type="ECO:0000313" key="5">
    <source>
        <dbReference type="Proteomes" id="UP000626109"/>
    </source>
</evidence>
<dbReference type="GO" id="GO:0019905">
    <property type="term" value="F:syntaxin binding"/>
    <property type="evidence" value="ECO:0007669"/>
    <property type="project" value="InterPro"/>
</dbReference>
<name>A0A813JN40_POLGL</name>
<evidence type="ECO:0000313" key="4">
    <source>
        <dbReference type="EMBL" id="CAE8685492.1"/>
    </source>
</evidence>
<dbReference type="PANTHER" id="PTHR16127:SF13">
    <property type="entry name" value="GH01188P"/>
    <property type="match status" value="1"/>
</dbReference>
<evidence type="ECO:0000256" key="2">
    <source>
        <dbReference type="SAM" id="Coils"/>
    </source>
</evidence>
<dbReference type="InterPro" id="IPR026183">
    <property type="entry name" value="Taxilin_fam"/>
</dbReference>
<proteinExistence type="inferred from homology"/>
<dbReference type="Pfam" id="PF09728">
    <property type="entry name" value="Taxilin"/>
    <property type="match status" value="1"/>
</dbReference>
<comment type="caution">
    <text evidence="4">The sequence shown here is derived from an EMBL/GenBank/DDBJ whole genome shotgun (WGS) entry which is preliminary data.</text>
</comment>